<evidence type="ECO:0000256" key="1">
    <source>
        <dbReference type="ARBA" id="ARBA00023186"/>
    </source>
</evidence>
<proteinExistence type="predicted"/>
<evidence type="ECO:0000313" key="3">
    <source>
        <dbReference type="Proteomes" id="UP001357223"/>
    </source>
</evidence>
<keyword evidence="3" id="KW-1185">Reference proteome</keyword>
<evidence type="ECO:0000313" key="2">
    <source>
        <dbReference type="EMBL" id="WVX84201.1"/>
    </source>
</evidence>
<dbReference type="EMBL" id="CP137640">
    <property type="protein sequence ID" value="WVX84201.1"/>
    <property type="molecule type" value="Genomic_DNA"/>
</dbReference>
<dbReference type="InterPro" id="IPR020945">
    <property type="entry name" value="DMSO/NO3_reduct_chaperone"/>
</dbReference>
<dbReference type="SUPFAM" id="SSF89155">
    <property type="entry name" value="TorD-like"/>
    <property type="match status" value="1"/>
</dbReference>
<dbReference type="Gene3D" id="1.10.3480.10">
    <property type="entry name" value="TorD-like"/>
    <property type="match status" value="1"/>
</dbReference>
<sequence>MTAIQETVMEQDEQLLYYQLFWHYYRGDLHQLTSIQWKQLAQLLKDSHILALNDEIDKALKLLGNADVTAIQTFQYEYNRLFVGPNQLLASPFESSYRNYEGTVLQRETLNVRNFYHYAGLQVAQEGQFPDDHIQFELEFVLHVLSDPTMQDNRQIYKMFLEKHLLQWVFKHCERIVQNSQHPITNSMAGLLKEFLQLEQKRIEGGDQDVN</sequence>
<reference evidence="2 3" key="1">
    <citation type="submission" date="2023-10" db="EMBL/GenBank/DDBJ databases">
        <title>Niallia locisalis sp.nov. isolated from a salt pond sample.</title>
        <authorList>
            <person name="Li X.-J."/>
            <person name="Dong L."/>
        </authorList>
    </citation>
    <scope>NUCLEOTIDE SEQUENCE [LARGE SCALE GENOMIC DNA]</scope>
    <source>
        <strain evidence="2 3">DSM 29761</strain>
    </source>
</reference>
<dbReference type="PANTHER" id="PTHR34227">
    <property type="entry name" value="CHAPERONE PROTEIN YCDY"/>
    <property type="match status" value="1"/>
</dbReference>
<dbReference type="Pfam" id="PF02613">
    <property type="entry name" value="Nitrate_red_del"/>
    <property type="match status" value="1"/>
</dbReference>
<organism evidence="2 3">
    <name type="scientific">Niallia oryzisoli</name>
    <dbReference type="NCBI Taxonomy" id="1737571"/>
    <lineage>
        <taxon>Bacteria</taxon>
        <taxon>Bacillati</taxon>
        <taxon>Bacillota</taxon>
        <taxon>Bacilli</taxon>
        <taxon>Bacillales</taxon>
        <taxon>Bacillaceae</taxon>
        <taxon>Niallia</taxon>
    </lineage>
</organism>
<dbReference type="InterPro" id="IPR050289">
    <property type="entry name" value="TorD/DmsD_chaperones"/>
</dbReference>
<keyword evidence="1" id="KW-0143">Chaperone</keyword>
<dbReference type="Proteomes" id="UP001357223">
    <property type="component" value="Chromosome"/>
</dbReference>
<dbReference type="PANTHER" id="PTHR34227:SF1">
    <property type="entry name" value="DIMETHYL SULFOXIDE REDUCTASE CHAPERONE-RELATED"/>
    <property type="match status" value="1"/>
</dbReference>
<protein>
    <submittedName>
        <fullName evidence="2">Molecular chaperone TorD family protein</fullName>
    </submittedName>
</protein>
<name>A0ABZ2CPA4_9BACI</name>
<accession>A0ABZ2CPA4</accession>
<dbReference type="RefSeq" id="WP_338453074.1">
    <property type="nucleotide sequence ID" value="NZ_CP137640.1"/>
</dbReference>
<gene>
    <name evidence="2" type="ORF">R4Z09_15105</name>
</gene>
<dbReference type="InterPro" id="IPR036411">
    <property type="entry name" value="TorD-like_sf"/>
</dbReference>